<evidence type="ECO:0000313" key="3">
    <source>
        <dbReference type="EMBL" id="SUB75279.1"/>
    </source>
</evidence>
<name>A0A379DBN2_9FIRM</name>
<gene>
    <name evidence="3" type="ORF">NCTC11088_01068</name>
</gene>
<feature type="signal peptide" evidence="1">
    <location>
        <begin position="1"/>
        <end position="20"/>
    </location>
</feature>
<evidence type="ECO:0000259" key="2">
    <source>
        <dbReference type="Pfam" id="PF13026"/>
    </source>
</evidence>
<organism evidence="3 4">
    <name type="scientific">Peptoniphilus indolicus</name>
    <dbReference type="NCBI Taxonomy" id="33030"/>
    <lineage>
        <taxon>Bacteria</taxon>
        <taxon>Bacillati</taxon>
        <taxon>Bacillota</taxon>
        <taxon>Tissierellia</taxon>
        <taxon>Tissierellales</taxon>
        <taxon>Peptoniphilaceae</taxon>
        <taxon>Peptoniphilus</taxon>
    </lineage>
</organism>
<feature type="domain" description="DUF3887" evidence="2">
    <location>
        <begin position="34"/>
        <end position="127"/>
    </location>
</feature>
<protein>
    <recommendedName>
        <fullName evidence="2">DUF3887 domain-containing protein</fullName>
    </recommendedName>
</protein>
<accession>A0A379DBN2</accession>
<dbReference type="Pfam" id="PF13026">
    <property type="entry name" value="DUF3887"/>
    <property type="match status" value="1"/>
</dbReference>
<dbReference type="InterPro" id="IPR024981">
    <property type="entry name" value="DUF3887"/>
</dbReference>
<sequence length="130" mass="14882">MKKILFGLMMACLLVGCSSAKKVENSDKYINLGQEVIKFLNQGDFEKVKENVTEEMKEALNVETCDKIVQDLSKNGEFESFGKNEVVSKEDKKENHIYFTVVQEASYKNAKVIFTITFDENDRLGGLYYK</sequence>
<keyword evidence="1" id="KW-0732">Signal</keyword>
<dbReference type="Proteomes" id="UP000254777">
    <property type="component" value="Unassembled WGS sequence"/>
</dbReference>
<dbReference type="PROSITE" id="PS51257">
    <property type="entry name" value="PROKAR_LIPOPROTEIN"/>
    <property type="match status" value="1"/>
</dbReference>
<dbReference type="RefSeq" id="WP_004820219.1">
    <property type="nucleotide sequence ID" value="NZ_UGTH01000001.1"/>
</dbReference>
<dbReference type="AlphaFoldDB" id="A0A379DBN2"/>
<proteinExistence type="predicted"/>
<evidence type="ECO:0000256" key="1">
    <source>
        <dbReference type="SAM" id="SignalP"/>
    </source>
</evidence>
<evidence type="ECO:0000313" key="4">
    <source>
        <dbReference type="Proteomes" id="UP000254777"/>
    </source>
</evidence>
<dbReference type="Gene3D" id="3.10.450.590">
    <property type="match status" value="1"/>
</dbReference>
<reference evidence="3 4" key="1">
    <citation type="submission" date="2018-06" db="EMBL/GenBank/DDBJ databases">
        <authorList>
            <consortium name="Pathogen Informatics"/>
            <person name="Doyle S."/>
        </authorList>
    </citation>
    <scope>NUCLEOTIDE SEQUENCE [LARGE SCALE GENOMIC DNA]</scope>
    <source>
        <strain evidence="3 4">NCTC11088</strain>
    </source>
</reference>
<feature type="chain" id="PRO_5038884906" description="DUF3887 domain-containing protein" evidence="1">
    <location>
        <begin position="21"/>
        <end position="130"/>
    </location>
</feature>
<dbReference type="EMBL" id="UGTH01000001">
    <property type="protein sequence ID" value="SUB75279.1"/>
    <property type="molecule type" value="Genomic_DNA"/>
</dbReference>